<proteinExistence type="predicted"/>
<dbReference type="Proteomes" id="UP000183898">
    <property type="component" value="Unassembled WGS sequence"/>
</dbReference>
<organism evidence="1 2">
    <name type="scientific">Nitrosospira multiformis</name>
    <dbReference type="NCBI Taxonomy" id="1231"/>
    <lineage>
        <taxon>Bacteria</taxon>
        <taxon>Pseudomonadati</taxon>
        <taxon>Pseudomonadota</taxon>
        <taxon>Betaproteobacteria</taxon>
        <taxon>Nitrosomonadales</taxon>
        <taxon>Nitrosomonadaceae</taxon>
        <taxon>Nitrosospira</taxon>
    </lineage>
</organism>
<evidence type="ECO:0000313" key="2">
    <source>
        <dbReference type="Proteomes" id="UP000183898"/>
    </source>
</evidence>
<gene>
    <name evidence="1" type="ORF">SAMN05216404_101211</name>
</gene>
<name>A0A1H8BCS0_9PROT</name>
<protein>
    <submittedName>
        <fullName evidence="1">Uncharacterized protein</fullName>
    </submittedName>
</protein>
<accession>A0A1H8BCS0</accession>
<dbReference type="EMBL" id="FOCT01000001">
    <property type="protein sequence ID" value="SEM80751.1"/>
    <property type="molecule type" value="Genomic_DNA"/>
</dbReference>
<dbReference type="AlphaFoldDB" id="A0A1H8BCS0"/>
<evidence type="ECO:0000313" key="1">
    <source>
        <dbReference type="EMBL" id="SEM80751.1"/>
    </source>
</evidence>
<sequence length="101" mass="11073">MSLIGAGVVAVFGAALIAIRPGDKAAQNEADLRRFQSLMVRANSLDEKALEAALEEARQGLAQEIESLWNVVYNDVVLEFNRPDALTHSLPYRKSYGLSLK</sequence>
<reference evidence="1 2" key="1">
    <citation type="submission" date="2016-10" db="EMBL/GenBank/DDBJ databases">
        <authorList>
            <person name="de Groot N.N."/>
        </authorList>
    </citation>
    <scope>NUCLEOTIDE SEQUENCE [LARGE SCALE GENOMIC DNA]</scope>
    <source>
        <strain evidence="1 2">Nl18</strain>
    </source>
</reference>